<dbReference type="SUPFAM" id="SSF52980">
    <property type="entry name" value="Restriction endonuclease-like"/>
    <property type="match status" value="1"/>
</dbReference>
<name>A0A6B1DWU9_9CHLR</name>
<dbReference type="AlphaFoldDB" id="A0A6B1DWU9"/>
<dbReference type="GO" id="GO:0004519">
    <property type="term" value="F:endonuclease activity"/>
    <property type="evidence" value="ECO:0007669"/>
    <property type="project" value="UniProtKB-KW"/>
</dbReference>
<dbReference type="PANTHER" id="PTHR33352:SF3">
    <property type="entry name" value="SLR1612 PROTEIN"/>
    <property type="match status" value="1"/>
</dbReference>
<evidence type="ECO:0000259" key="2">
    <source>
        <dbReference type="Pfam" id="PF05685"/>
    </source>
</evidence>
<sequence length="272" mass="30709">MALTRDRNGWDGVVLRDPPQEPGIRYPSDDDEPMADTELQYYAITDAVFALKMHLRQLGRAGTVRGNCALYYDLDNLTAYVAPDVLLAYEVAVPGEEGYAPWVYGKVPDLVMEMASPSTHPQDSSLKWERYAALGIPEYWQYDPHHQYLTEDLLGWQLLDGTYVPIPLQPDSPRGALIGRSSVLDTDWGLDTTTGILRLWNPVQRRWYLTVQEAGTAHEREATRADQEATRANREAARADQEAARVREAEAEIARLQVLLHRQGHAPKDPLD</sequence>
<keyword evidence="3" id="KW-0255">Endonuclease</keyword>
<gene>
    <name evidence="3" type="ORF">F4Y08_10890</name>
</gene>
<evidence type="ECO:0000256" key="1">
    <source>
        <dbReference type="SAM" id="MobiDB-lite"/>
    </source>
</evidence>
<dbReference type="EMBL" id="VXPY01000078">
    <property type="protein sequence ID" value="MYD90824.1"/>
    <property type="molecule type" value="Genomic_DNA"/>
</dbReference>
<accession>A0A6B1DWU9</accession>
<protein>
    <submittedName>
        <fullName evidence="3">Uma2 family endonuclease</fullName>
    </submittedName>
</protein>
<comment type="caution">
    <text evidence="3">The sequence shown here is derived from an EMBL/GenBank/DDBJ whole genome shotgun (WGS) entry which is preliminary data.</text>
</comment>
<dbReference type="PANTHER" id="PTHR33352">
    <property type="entry name" value="SLR1095 PROTEIN"/>
    <property type="match status" value="1"/>
</dbReference>
<evidence type="ECO:0000313" key="3">
    <source>
        <dbReference type="EMBL" id="MYD90824.1"/>
    </source>
</evidence>
<feature type="region of interest" description="Disordered" evidence="1">
    <location>
        <begin position="1"/>
        <end position="32"/>
    </location>
</feature>
<dbReference type="CDD" id="cd06260">
    <property type="entry name" value="DUF820-like"/>
    <property type="match status" value="1"/>
</dbReference>
<dbReference type="InterPro" id="IPR011335">
    <property type="entry name" value="Restrct_endonuc-II-like"/>
</dbReference>
<dbReference type="Pfam" id="PF05685">
    <property type="entry name" value="Uma2"/>
    <property type="match status" value="1"/>
</dbReference>
<dbReference type="InterPro" id="IPR008538">
    <property type="entry name" value="Uma2"/>
</dbReference>
<feature type="domain" description="Putative restriction endonuclease" evidence="2">
    <location>
        <begin position="48"/>
        <end position="154"/>
    </location>
</feature>
<reference evidence="3" key="1">
    <citation type="submission" date="2019-09" db="EMBL/GenBank/DDBJ databases">
        <title>Characterisation of the sponge microbiome using genome-centric metagenomics.</title>
        <authorList>
            <person name="Engelberts J.P."/>
            <person name="Robbins S.J."/>
            <person name="De Goeij J.M."/>
            <person name="Aranda M."/>
            <person name="Bell S.C."/>
            <person name="Webster N.S."/>
        </authorList>
    </citation>
    <scope>NUCLEOTIDE SEQUENCE</scope>
    <source>
        <strain evidence="3">SB0662_bin_9</strain>
    </source>
</reference>
<organism evidence="3">
    <name type="scientific">Caldilineaceae bacterium SB0662_bin_9</name>
    <dbReference type="NCBI Taxonomy" id="2605258"/>
    <lineage>
        <taxon>Bacteria</taxon>
        <taxon>Bacillati</taxon>
        <taxon>Chloroflexota</taxon>
        <taxon>Caldilineae</taxon>
        <taxon>Caldilineales</taxon>
        <taxon>Caldilineaceae</taxon>
    </lineage>
</organism>
<dbReference type="InterPro" id="IPR012296">
    <property type="entry name" value="Nuclease_put_TT1808"/>
</dbReference>
<feature type="region of interest" description="Disordered" evidence="1">
    <location>
        <begin position="217"/>
        <end position="244"/>
    </location>
</feature>
<keyword evidence="3" id="KW-0540">Nuclease</keyword>
<dbReference type="Gene3D" id="3.90.1570.10">
    <property type="entry name" value="tt1808, chain A"/>
    <property type="match status" value="1"/>
</dbReference>
<keyword evidence="3" id="KW-0378">Hydrolase</keyword>
<proteinExistence type="predicted"/>